<dbReference type="InterPro" id="IPR003594">
    <property type="entry name" value="HATPase_dom"/>
</dbReference>
<evidence type="ECO:0000256" key="6">
    <source>
        <dbReference type="ARBA" id="ARBA00022777"/>
    </source>
</evidence>
<evidence type="ECO:0000313" key="12">
    <source>
        <dbReference type="Proteomes" id="UP001524478"/>
    </source>
</evidence>
<name>A0ABT1SDW9_9FIRM</name>
<gene>
    <name evidence="11" type="ORF">NE686_16040</name>
</gene>
<feature type="domain" description="Histidine kinase/HSP90-like ATPase" evidence="10">
    <location>
        <begin position="368"/>
        <end position="461"/>
    </location>
</feature>
<keyword evidence="7" id="KW-0067">ATP-binding</keyword>
<feature type="transmembrane region" description="Helical" evidence="9">
    <location>
        <begin position="68"/>
        <end position="92"/>
    </location>
</feature>
<keyword evidence="8" id="KW-0902">Two-component regulatory system</keyword>
<feature type="transmembrane region" description="Helical" evidence="9">
    <location>
        <begin position="6"/>
        <end position="22"/>
    </location>
</feature>
<comment type="caution">
    <text evidence="11">The sequence shown here is derived from an EMBL/GenBank/DDBJ whole genome shotgun (WGS) entry which is preliminary data.</text>
</comment>
<dbReference type="EMBL" id="JANGAC010000014">
    <property type="protein sequence ID" value="MCQ4924614.1"/>
    <property type="molecule type" value="Genomic_DNA"/>
</dbReference>
<dbReference type="Proteomes" id="UP001524478">
    <property type="component" value="Unassembled WGS sequence"/>
</dbReference>
<dbReference type="GO" id="GO:0016301">
    <property type="term" value="F:kinase activity"/>
    <property type="evidence" value="ECO:0007669"/>
    <property type="project" value="UniProtKB-KW"/>
</dbReference>
<dbReference type="Pfam" id="PF07730">
    <property type="entry name" value="HisKA_3"/>
    <property type="match status" value="1"/>
</dbReference>
<dbReference type="InterPro" id="IPR011712">
    <property type="entry name" value="Sig_transdc_His_kin_sub3_dim/P"/>
</dbReference>
<evidence type="ECO:0000256" key="9">
    <source>
        <dbReference type="SAM" id="Phobius"/>
    </source>
</evidence>
<dbReference type="InterPro" id="IPR050482">
    <property type="entry name" value="Sensor_HK_TwoCompSys"/>
</dbReference>
<dbReference type="SMART" id="SM00387">
    <property type="entry name" value="HATPase_c"/>
    <property type="match status" value="1"/>
</dbReference>
<keyword evidence="12" id="KW-1185">Reference proteome</keyword>
<evidence type="ECO:0000256" key="8">
    <source>
        <dbReference type="ARBA" id="ARBA00023012"/>
    </source>
</evidence>
<keyword evidence="3" id="KW-0597">Phosphoprotein</keyword>
<dbReference type="PANTHER" id="PTHR24421:SF10">
    <property type="entry name" value="NITRATE_NITRITE SENSOR PROTEIN NARQ"/>
    <property type="match status" value="1"/>
</dbReference>
<evidence type="ECO:0000256" key="4">
    <source>
        <dbReference type="ARBA" id="ARBA00022679"/>
    </source>
</evidence>
<keyword evidence="9" id="KW-0812">Transmembrane</keyword>
<keyword evidence="9" id="KW-1133">Transmembrane helix</keyword>
<dbReference type="CDD" id="cd16917">
    <property type="entry name" value="HATPase_UhpB-NarQ-NarX-like"/>
    <property type="match status" value="1"/>
</dbReference>
<evidence type="ECO:0000259" key="10">
    <source>
        <dbReference type="SMART" id="SM00387"/>
    </source>
</evidence>
<keyword evidence="6 11" id="KW-0418">Kinase</keyword>
<evidence type="ECO:0000256" key="7">
    <source>
        <dbReference type="ARBA" id="ARBA00022840"/>
    </source>
</evidence>
<evidence type="ECO:0000256" key="1">
    <source>
        <dbReference type="ARBA" id="ARBA00000085"/>
    </source>
</evidence>
<comment type="catalytic activity">
    <reaction evidence="1">
        <text>ATP + protein L-histidine = ADP + protein N-phospho-L-histidine.</text>
        <dbReference type="EC" id="2.7.13.3"/>
    </reaction>
</comment>
<protein>
    <recommendedName>
        <fullName evidence="2">histidine kinase</fullName>
        <ecNumber evidence="2">2.7.13.3</ecNumber>
    </recommendedName>
</protein>
<reference evidence="11 12" key="1">
    <citation type="submission" date="2022-06" db="EMBL/GenBank/DDBJ databases">
        <title>Isolation of gut microbiota from human fecal samples.</title>
        <authorList>
            <person name="Pamer E.G."/>
            <person name="Barat B."/>
            <person name="Waligurski E."/>
            <person name="Medina S."/>
            <person name="Paddock L."/>
            <person name="Mostad J."/>
        </authorList>
    </citation>
    <scope>NUCLEOTIDE SEQUENCE [LARGE SCALE GENOMIC DNA]</scope>
    <source>
        <strain evidence="11 12">DFI.7.95</strain>
    </source>
</reference>
<keyword evidence="5" id="KW-0547">Nucleotide-binding</keyword>
<feature type="transmembrane region" description="Helical" evidence="9">
    <location>
        <begin position="180"/>
        <end position="196"/>
    </location>
</feature>
<keyword evidence="9" id="KW-0472">Membrane</keyword>
<dbReference type="RefSeq" id="WP_216556446.1">
    <property type="nucleotide sequence ID" value="NZ_JAHLOH010000019.1"/>
</dbReference>
<accession>A0ABT1SDW9</accession>
<dbReference type="Pfam" id="PF02518">
    <property type="entry name" value="HATPase_c"/>
    <property type="match status" value="1"/>
</dbReference>
<organism evidence="11 12">
    <name type="scientific">Tissierella carlieri</name>
    <dbReference type="NCBI Taxonomy" id="689904"/>
    <lineage>
        <taxon>Bacteria</taxon>
        <taxon>Bacillati</taxon>
        <taxon>Bacillota</taxon>
        <taxon>Tissierellia</taxon>
        <taxon>Tissierellales</taxon>
        <taxon>Tissierellaceae</taxon>
        <taxon>Tissierella</taxon>
    </lineage>
</organism>
<sequence length="474" mass="54799">MARDYFLLYLIYGFAFINMGIFSIQGKDAEVTDLPLVKSLKYLGYFGISHGITEWITMIEILDIYSNLYIFLFVIKYFLKAVSFAYLMIFGISLLPLKHRYRKIILKVPIILFLVWMTGFILLSVYYGQDYLILNPKYNIIVLRYIMALSGGIVSAIALYLNGKTIEKRKSNSMAKRYKGLACIFLIYGLLDGLIVKKMNFFPANIINDNLFLEIFQFPIQIFKASVGITINFLLIKVIDTFGWEQKEKINRLEERRIASEERRKLGLEIHDSIIQSLYAAGLKVEYLIKNKSEDNIEPMLKEIKIDLNNTIDKTREFLSSSTLEIIEMEDLNYNLQQLVRKFNENQDIPIEFKSNTSQTNYGHLSPEKSTQIYYIVQEAISNVIKHSKATYAEVLLESKYDFLYIKVIDNGLGISMKGMNFEKHFGISSMEERAKRIGGILNIDKIGNGTKVEIMIPWGDTRHEGQDKSLISR</sequence>
<dbReference type="PANTHER" id="PTHR24421">
    <property type="entry name" value="NITRATE/NITRITE SENSOR PROTEIN NARX-RELATED"/>
    <property type="match status" value="1"/>
</dbReference>
<dbReference type="EC" id="2.7.13.3" evidence="2"/>
<evidence type="ECO:0000313" key="11">
    <source>
        <dbReference type="EMBL" id="MCQ4924614.1"/>
    </source>
</evidence>
<evidence type="ECO:0000256" key="5">
    <source>
        <dbReference type="ARBA" id="ARBA00022741"/>
    </source>
</evidence>
<evidence type="ECO:0000256" key="2">
    <source>
        <dbReference type="ARBA" id="ARBA00012438"/>
    </source>
</evidence>
<keyword evidence="4" id="KW-0808">Transferase</keyword>
<feature type="transmembrane region" description="Helical" evidence="9">
    <location>
        <begin position="140"/>
        <end position="160"/>
    </location>
</feature>
<proteinExistence type="predicted"/>
<feature type="transmembrane region" description="Helical" evidence="9">
    <location>
        <begin position="104"/>
        <end position="128"/>
    </location>
</feature>
<evidence type="ECO:0000256" key="3">
    <source>
        <dbReference type="ARBA" id="ARBA00022553"/>
    </source>
</evidence>